<organism evidence="1">
    <name type="scientific">Anguilla anguilla</name>
    <name type="common">European freshwater eel</name>
    <name type="synonym">Muraena anguilla</name>
    <dbReference type="NCBI Taxonomy" id="7936"/>
    <lineage>
        <taxon>Eukaryota</taxon>
        <taxon>Metazoa</taxon>
        <taxon>Chordata</taxon>
        <taxon>Craniata</taxon>
        <taxon>Vertebrata</taxon>
        <taxon>Euteleostomi</taxon>
        <taxon>Actinopterygii</taxon>
        <taxon>Neopterygii</taxon>
        <taxon>Teleostei</taxon>
        <taxon>Anguilliformes</taxon>
        <taxon>Anguillidae</taxon>
        <taxon>Anguilla</taxon>
    </lineage>
</organism>
<evidence type="ECO:0000313" key="1">
    <source>
        <dbReference type="EMBL" id="JAH12881.1"/>
    </source>
</evidence>
<reference evidence="1" key="1">
    <citation type="submission" date="2014-11" db="EMBL/GenBank/DDBJ databases">
        <authorList>
            <person name="Amaro Gonzalez C."/>
        </authorList>
    </citation>
    <scope>NUCLEOTIDE SEQUENCE</scope>
</reference>
<accession>A0A0E9Q7N0</accession>
<reference evidence="1" key="2">
    <citation type="journal article" date="2015" name="Fish Shellfish Immunol.">
        <title>Early steps in the European eel (Anguilla anguilla)-Vibrio vulnificus interaction in the gills: Role of the RtxA13 toxin.</title>
        <authorList>
            <person name="Callol A."/>
            <person name="Pajuelo D."/>
            <person name="Ebbesson L."/>
            <person name="Teles M."/>
            <person name="MacKenzie S."/>
            <person name="Amaro C."/>
        </authorList>
    </citation>
    <scope>NUCLEOTIDE SEQUENCE</scope>
</reference>
<proteinExistence type="predicted"/>
<protein>
    <submittedName>
        <fullName evidence="1">Uncharacterized protein</fullName>
    </submittedName>
</protein>
<sequence length="53" mass="5932">MPKRLWESFGVWERLSKRGLHSTPNSSPRTGQEALISSPVFQTFVSDTTGNPI</sequence>
<dbReference type="AlphaFoldDB" id="A0A0E9Q7N0"/>
<dbReference type="EMBL" id="GBXM01095696">
    <property type="protein sequence ID" value="JAH12881.1"/>
    <property type="molecule type" value="Transcribed_RNA"/>
</dbReference>
<name>A0A0E9Q7N0_ANGAN</name>